<proteinExistence type="predicted"/>
<dbReference type="Gene3D" id="3.80.10.10">
    <property type="entry name" value="Ribonuclease Inhibitor"/>
    <property type="match status" value="1"/>
</dbReference>
<dbReference type="Proteomes" id="UP000078348">
    <property type="component" value="Unassembled WGS sequence"/>
</dbReference>
<sequence>MGKRKGSELVEAFVSPKRRDKCDCDSAFTSYAVILRENKCFSVKEEFRTEGKNILVNMKKDNQIKVNVTSHQVLIVNDKDVSRIEHNLLLDLNDEGERWEGDVLNGKPCGWGVLYDNENRIAYEGFRVGNVNVCYGTRYYSDIGVIEYKGELLCGKRWGRGIQYDRNGKVVYDGEWINNEQMKRRIEWKLENQLLHNRIEELVVCSEYMQVEWKRLDLSSFVCLRELKVGDECFKRVEEVKLIGLKKLERVVIGKKCFIVEGGSNMDGYFYLKDCDRLRELKIGCYSFHDYTVCEIENVPSLEVIEIGELNEWSENFWSASLELKNLPSLKSLLIGDCTFCQISRLVLENLPELTSIQLGDNGFCFESGGTLIMRNLPKLTTLTTCGDHSDSFIGPSCIVLENMPCLTTVKLPEAFIEYKEYTVSNVGALSQHENLPSHNPHATVLPSMEWWNIEPTITHMVVDNMFAFFDEDLTVLDFSPFKNVVSIEIGDKSFTYVQTVCIAELPKLESVRIGFHSFFHADEYNGTQTPDCHFYAYDCPELKELKIGSDSFVYYSRFVVKNLPSLEEIMIGDSVYCSQCFTYASLELKDFPKLKTLKIGVYCFKKCERVLIEDLPELTSVFIGYEACMFADNECSYTYDDDSDDSDDDSDDEDDDDDSDSDDSDDSNDSDDDDNDDDANGDDSNDSDNDNDDDDDDDSNNNDDEEDASNDQSFVMKNLPKLTSFHVEGGLSEMYPDSFLFSDLPALVDVKLKGNKPKRLVTIHNAPALSQYSN</sequence>
<dbReference type="PANTHER" id="PTHR47186:SF3">
    <property type="entry name" value="OS09G0267800 PROTEIN"/>
    <property type="match status" value="1"/>
</dbReference>
<comment type="caution">
    <text evidence="2">The sequence shown here is derived from an EMBL/GenBank/DDBJ whole genome shotgun (WGS) entry which is preliminary data.</text>
</comment>
<reference evidence="2 3" key="1">
    <citation type="submission" date="2016-05" db="EMBL/GenBank/DDBJ databases">
        <title>Nuclear genome of Blastocystis sp. subtype 1 NandII.</title>
        <authorList>
            <person name="Gentekaki E."/>
            <person name="Curtis B."/>
            <person name="Stairs C."/>
            <person name="Eme L."/>
            <person name="Herman E."/>
            <person name="Klimes V."/>
            <person name="Arias M.C."/>
            <person name="Elias M."/>
            <person name="Hilliou F."/>
            <person name="Klute M."/>
            <person name="Malik S.-B."/>
            <person name="Pightling A."/>
            <person name="Rachubinski R."/>
            <person name="Salas D."/>
            <person name="Schlacht A."/>
            <person name="Suga H."/>
            <person name="Archibald J."/>
            <person name="Ball S.G."/>
            <person name="Clark G."/>
            <person name="Dacks J."/>
            <person name="Van Der Giezen M."/>
            <person name="Tsaousis A."/>
            <person name="Roger A."/>
        </authorList>
    </citation>
    <scope>NUCLEOTIDE SEQUENCE [LARGE SCALE GENOMIC DNA]</scope>
    <source>
        <strain evidence="3">ATCC 50177 / NandII</strain>
    </source>
</reference>
<evidence type="ECO:0000313" key="3">
    <source>
        <dbReference type="Proteomes" id="UP000078348"/>
    </source>
</evidence>
<dbReference type="AlphaFoldDB" id="A0A196SDZ8"/>
<dbReference type="EMBL" id="LXWW01000159">
    <property type="protein sequence ID" value="OAO15228.1"/>
    <property type="molecule type" value="Genomic_DNA"/>
</dbReference>
<dbReference type="PANTHER" id="PTHR47186">
    <property type="entry name" value="LEUCINE-RICH REPEAT-CONTAINING PROTEIN 57"/>
    <property type="match status" value="1"/>
</dbReference>
<accession>A0A196SDZ8</accession>
<organism evidence="2 3">
    <name type="scientific">Blastocystis sp. subtype 1 (strain ATCC 50177 / NandII)</name>
    <dbReference type="NCBI Taxonomy" id="478820"/>
    <lineage>
        <taxon>Eukaryota</taxon>
        <taxon>Sar</taxon>
        <taxon>Stramenopiles</taxon>
        <taxon>Bigyra</taxon>
        <taxon>Opalozoa</taxon>
        <taxon>Opalinata</taxon>
        <taxon>Blastocystidae</taxon>
        <taxon>Blastocystis</taxon>
    </lineage>
</organism>
<keyword evidence="3" id="KW-1185">Reference proteome</keyword>
<feature type="compositionally biased region" description="Acidic residues" evidence="1">
    <location>
        <begin position="640"/>
        <end position="710"/>
    </location>
</feature>
<evidence type="ECO:0000313" key="2">
    <source>
        <dbReference type="EMBL" id="OAO15228.1"/>
    </source>
</evidence>
<dbReference type="OrthoDB" id="294378at2759"/>
<dbReference type="Gene3D" id="2.20.110.10">
    <property type="entry name" value="Histone H3 K4-specific methyltransferase SET7/9 N-terminal domain"/>
    <property type="match status" value="1"/>
</dbReference>
<protein>
    <submittedName>
        <fullName evidence="2">Uncharacterized protein</fullName>
    </submittedName>
</protein>
<feature type="region of interest" description="Disordered" evidence="1">
    <location>
        <begin position="640"/>
        <end position="716"/>
    </location>
</feature>
<dbReference type="SUPFAM" id="SSF52047">
    <property type="entry name" value="RNI-like"/>
    <property type="match status" value="1"/>
</dbReference>
<gene>
    <name evidence="2" type="ORF">AV274_3005</name>
</gene>
<name>A0A196SDZ8_BLAHN</name>
<evidence type="ECO:0000256" key="1">
    <source>
        <dbReference type="SAM" id="MobiDB-lite"/>
    </source>
</evidence>
<dbReference type="InterPro" id="IPR032675">
    <property type="entry name" value="LRR_dom_sf"/>
</dbReference>
<dbReference type="SUPFAM" id="SSF82185">
    <property type="entry name" value="Histone H3 K4-specific methyltransferase SET7/9 N-terminal domain"/>
    <property type="match status" value="1"/>
</dbReference>